<name>A0A1E8F8C4_9ALTE</name>
<dbReference type="Proteomes" id="UP000176037">
    <property type="component" value="Unassembled WGS sequence"/>
</dbReference>
<dbReference type="PANTHER" id="PTHR33387:SF3">
    <property type="entry name" value="DUF985 DOMAIN-CONTAINING PROTEIN"/>
    <property type="match status" value="1"/>
</dbReference>
<evidence type="ECO:0000313" key="3">
    <source>
        <dbReference type="Proteomes" id="UP000176037"/>
    </source>
</evidence>
<dbReference type="CDD" id="cd06121">
    <property type="entry name" value="cupin_YML079wp"/>
    <property type="match status" value="1"/>
</dbReference>
<evidence type="ECO:0000259" key="1">
    <source>
        <dbReference type="Pfam" id="PF06172"/>
    </source>
</evidence>
<organism evidence="2 3">
    <name type="scientific">Alteromonas lipolytica</name>
    <dbReference type="NCBI Taxonomy" id="1856405"/>
    <lineage>
        <taxon>Bacteria</taxon>
        <taxon>Pseudomonadati</taxon>
        <taxon>Pseudomonadota</taxon>
        <taxon>Gammaproteobacteria</taxon>
        <taxon>Alteromonadales</taxon>
        <taxon>Alteromonadaceae</taxon>
        <taxon>Alteromonas/Salinimonas group</taxon>
        <taxon>Alteromonas</taxon>
    </lineage>
</organism>
<feature type="domain" description="DUF985" evidence="1">
    <location>
        <begin position="4"/>
        <end position="131"/>
    </location>
</feature>
<dbReference type="InterPro" id="IPR011051">
    <property type="entry name" value="RmlC_Cupin_sf"/>
</dbReference>
<evidence type="ECO:0000313" key="2">
    <source>
        <dbReference type="EMBL" id="OFI32165.1"/>
    </source>
</evidence>
<dbReference type="Gene3D" id="2.60.120.10">
    <property type="entry name" value="Jelly Rolls"/>
    <property type="match status" value="1"/>
</dbReference>
<dbReference type="SUPFAM" id="SSF51182">
    <property type="entry name" value="RmlC-like cupins"/>
    <property type="match status" value="1"/>
</dbReference>
<reference evidence="2 3" key="1">
    <citation type="submission" date="2016-09" db="EMBL/GenBank/DDBJ databases">
        <title>Alteromonas lipolytica, a new species isolated from sea water.</title>
        <authorList>
            <person name="Wu Y.-H."/>
            <person name="Cheng H."/>
            <person name="Xu X.-W."/>
        </authorList>
    </citation>
    <scope>NUCLEOTIDE SEQUENCE [LARGE SCALE GENOMIC DNA]</scope>
    <source>
        <strain evidence="2 3">JW12</strain>
    </source>
</reference>
<comment type="caution">
    <text evidence="2">The sequence shown here is derived from an EMBL/GenBank/DDBJ whole genome shotgun (WGS) entry which is preliminary data.</text>
</comment>
<sequence>MHPLVNKLGLEPHPEGGYYRQIYRSGYEVTSPKHGLARPAVTHIYFLLLKGQVSRFHRVLHDEIWNHYDGAPLTIYQLHQQQLHEKRIGGPEDDMAAIVPGGHFQAATSTGDYSLVGCSVAPGFDFADFSFIDEPCLKQWIELAHPHLTKFI</sequence>
<dbReference type="OrthoDB" id="9798288at2"/>
<gene>
    <name evidence="2" type="ORF">BFC17_08025</name>
</gene>
<dbReference type="InterPro" id="IPR014710">
    <property type="entry name" value="RmlC-like_jellyroll"/>
</dbReference>
<dbReference type="RefSeq" id="WP_070178634.1">
    <property type="nucleotide sequence ID" value="NZ_BMJR01000010.1"/>
</dbReference>
<dbReference type="PANTHER" id="PTHR33387">
    <property type="entry name" value="RMLC-LIKE JELLY ROLL FOLD PROTEIN"/>
    <property type="match status" value="1"/>
</dbReference>
<protein>
    <recommendedName>
        <fullName evidence="1">DUF985 domain-containing protein</fullName>
    </recommendedName>
</protein>
<accession>A0A1E8F8C4</accession>
<dbReference type="InterPro" id="IPR039935">
    <property type="entry name" value="YML079W-like"/>
</dbReference>
<dbReference type="EMBL" id="MJIC01000021">
    <property type="protein sequence ID" value="OFI32165.1"/>
    <property type="molecule type" value="Genomic_DNA"/>
</dbReference>
<dbReference type="Pfam" id="PF06172">
    <property type="entry name" value="Cupin_5"/>
    <property type="match status" value="1"/>
</dbReference>
<dbReference type="AlphaFoldDB" id="A0A1E8F8C4"/>
<dbReference type="InterPro" id="IPR009327">
    <property type="entry name" value="Cupin_DUF985"/>
</dbReference>
<keyword evidence="3" id="KW-1185">Reference proteome</keyword>
<proteinExistence type="predicted"/>